<proteinExistence type="inferred from homology"/>
<evidence type="ECO:0000256" key="3">
    <source>
        <dbReference type="ARBA" id="ARBA00022664"/>
    </source>
</evidence>
<dbReference type="GO" id="GO:0005689">
    <property type="term" value="C:U12-type spliceosomal complex"/>
    <property type="evidence" value="ECO:0007669"/>
    <property type="project" value="TreeGrafter"/>
</dbReference>
<dbReference type="SMART" id="SM00651">
    <property type="entry name" value="Sm"/>
    <property type="match status" value="1"/>
</dbReference>
<gene>
    <name evidence="11" type="ORF">PSFLO_02306</name>
</gene>
<evidence type="ECO:0000256" key="9">
    <source>
        <dbReference type="SAM" id="MobiDB-lite"/>
    </source>
</evidence>
<dbReference type="GO" id="GO:0097526">
    <property type="term" value="C:spliceosomal tri-snRNP complex"/>
    <property type="evidence" value="ECO:0007669"/>
    <property type="project" value="TreeGrafter"/>
</dbReference>
<keyword evidence="8" id="KW-0687">Ribonucleoprotein</keyword>
<dbReference type="GO" id="GO:0071004">
    <property type="term" value="C:U2-type prespliceosome"/>
    <property type="evidence" value="ECO:0007669"/>
    <property type="project" value="TreeGrafter"/>
</dbReference>
<evidence type="ECO:0000256" key="2">
    <source>
        <dbReference type="ARBA" id="ARBA00006850"/>
    </source>
</evidence>
<dbReference type="PANTHER" id="PTHR10553">
    <property type="entry name" value="SMALL NUCLEAR RIBONUCLEOPROTEIN"/>
    <property type="match status" value="1"/>
</dbReference>
<dbReference type="Pfam" id="PF01423">
    <property type="entry name" value="LSM"/>
    <property type="match status" value="1"/>
</dbReference>
<dbReference type="InterPro" id="IPR017132">
    <property type="entry name" value="Lsm7"/>
</dbReference>
<keyword evidence="12" id="KW-1185">Reference proteome</keyword>
<keyword evidence="5" id="KW-0694">RNA-binding</keyword>
<dbReference type="InterPro" id="IPR010920">
    <property type="entry name" value="LSM_dom_sf"/>
</dbReference>
<evidence type="ECO:0000256" key="7">
    <source>
        <dbReference type="ARBA" id="ARBA00023242"/>
    </source>
</evidence>
<dbReference type="InterPro" id="IPR047575">
    <property type="entry name" value="Sm"/>
</dbReference>
<dbReference type="GO" id="GO:1990726">
    <property type="term" value="C:Lsm1-7-Pat1 complex"/>
    <property type="evidence" value="ECO:0007669"/>
    <property type="project" value="TreeGrafter"/>
</dbReference>
<evidence type="ECO:0000256" key="6">
    <source>
        <dbReference type="ARBA" id="ARBA00023187"/>
    </source>
</evidence>
<dbReference type="OrthoDB" id="274944at2759"/>
<sequence>MSDRGRGRGSSRGAYPRGGGEAGGHGSTRGGGGGGGGGGGRGGGNASRGGRGGRGGAGSERPKKEAILDLSKYVDKRIRVKFTGGREVQGILKGYDQLMNLVMDEVEETLRDPETGEITAASKTRALGLAVLRGTALTVINPADGFESIENPFASAE</sequence>
<feature type="domain" description="Sm" evidence="10">
    <location>
        <begin position="65"/>
        <end position="146"/>
    </location>
</feature>
<dbReference type="CDD" id="cd01729">
    <property type="entry name" value="LSm7"/>
    <property type="match status" value="1"/>
</dbReference>
<dbReference type="SUPFAM" id="SSF50182">
    <property type="entry name" value="Sm-like ribonucleoproteins"/>
    <property type="match status" value="1"/>
</dbReference>
<comment type="subcellular location">
    <subcellularLocation>
        <location evidence="1">Nucleus</location>
    </subcellularLocation>
</comment>
<dbReference type="GO" id="GO:0000398">
    <property type="term" value="P:mRNA splicing, via spliceosome"/>
    <property type="evidence" value="ECO:0007669"/>
    <property type="project" value="InterPro"/>
</dbReference>
<dbReference type="AlphaFoldDB" id="A0A5C3EYJ1"/>
<name>A0A5C3EYJ1_9BASI</name>
<protein>
    <submittedName>
        <fullName evidence="11">Related to snRNP protein</fullName>
    </submittedName>
</protein>
<dbReference type="EMBL" id="OOIP01000005">
    <property type="protein sequence ID" value="SPO36835.1"/>
    <property type="molecule type" value="Genomic_DNA"/>
</dbReference>
<evidence type="ECO:0000256" key="4">
    <source>
        <dbReference type="ARBA" id="ARBA00022728"/>
    </source>
</evidence>
<dbReference type="GO" id="GO:0071013">
    <property type="term" value="C:catalytic step 2 spliceosome"/>
    <property type="evidence" value="ECO:0007669"/>
    <property type="project" value="TreeGrafter"/>
</dbReference>
<dbReference type="InterPro" id="IPR001163">
    <property type="entry name" value="Sm_dom_euk/arc"/>
</dbReference>
<dbReference type="FunFam" id="2.30.30.100:FF:000062">
    <property type="entry name" value="Probable U6 snRNA-associated Sm-like protein LSm7"/>
    <property type="match status" value="1"/>
</dbReference>
<accession>A0A5C3EYJ1</accession>
<evidence type="ECO:0000256" key="5">
    <source>
        <dbReference type="ARBA" id="ARBA00022884"/>
    </source>
</evidence>
<reference evidence="11 12" key="1">
    <citation type="submission" date="2018-03" db="EMBL/GenBank/DDBJ databases">
        <authorList>
            <person name="Guldener U."/>
        </authorList>
    </citation>
    <scope>NUCLEOTIDE SEQUENCE [LARGE SCALE GENOMIC DNA]</scope>
    <source>
        <strain evidence="11 12">DAOM196992</strain>
    </source>
</reference>
<evidence type="ECO:0000256" key="8">
    <source>
        <dbReference type="ARBA" id="ARBA00023274"/>
    </source>
</evidence>
<dbReference type="Gene3D" id="2.30.30.100">
    <property type="match status" value="1"/>
</dbReference>
<dbReference type="InterPro" id="IPR044641">
    <property type="entry name" value="Lsm7/SmG-like"/>
</dbReference>
<organism evidence="11 12">
    <name type="scientific">Pseudozyma flocculosa</name>
    <dbReference type="NCBI Taxonomy" id="84751"/>
    <lineage>
        <taxon>Eukaryota</taxon>
        <taxon>Fungi</taxon>
        <taxon>Dikarya</taxon>
        <taxon>Basidiomycota</taxon>
        <taxon>Ustilaginomycotina</taxon>
        <taxon>Ustilaginomycetes</taxon>
        <taxon>Ustilaginales</taxon>
        <taxon>Ustilaginaceae</taxon>
        <taxon>Pseudozyma</taxon>
    </lineage>
</organism>
<keyword evidence="6" id="KW-0508">mRNA splicing</keyword>
<keyword evidence="3" id="KW-0507">mRNA processing</keyword>
<dbReference type="GO" id="GO:0005688">
    <property type="term" value="C:U6 snRNP"/>
    <property type="evidence" value="ECO:0007669"/>
    <property type="project" value="TreeGrafter"/>
</dbReference>
<evidence type="ECO:0000259" key="10">
    <source>
        <dbReference type="PROSITE" id="PS52002"/>
    </source>
</evidence>
<dbReference type="PROSITE" id="PS52002">
    <property type="entry name" value="SM"/>
    <property type="match status" value="1"/>
</dbReference>
<comment type="similarity">
    <text evidence="2">Belongs to the snRNP Sm proteins family.</text>
</comment>
<dbReference type="PANTHER" id="PTHR10553:SF5">
    <property type="entry name" value="U6 SNRNA-ASSOCIATED SM-LIKE PROTEIN LSM7"/>
    <property type="match status" value="1"/>
</dbReference>
<evidence type="ECO:0000313" key="12">
    <source>
        <dbReference type="Proteomes" id="UP000323386"/>
    </source>
</evidence>
<keyword evidence="4" id="KW-0747">Spliceosome</keyword>
<keyword evidence="7" id="KW-0539">Nucleus</keyword>
<dbReference type="GO" id="GO:0003723">
    <property type="term" value="F:RNA binding"/>
    <property type="evidence" value="ECO:0007669"/>
    <property type="project" value="UniProtKB-KW"/>
</dbReference>
<feature type="compositionally biased region" description="Gly residues" evidence="9">
    <location>
        <begin position="16"/>
        <end position="58"/>
    </location>
</feature>
<dbReference type="Proteomes" id="UP000323386">
    <property type="component" value="Unassembled WGS sequence"/>
</dbReference>
<evidence type="ECO:0000256" key="1">
    <source>
        <dbReference type="ARBA" id="ARBA00004123"/>
    </source>
</evidence>
<feature type="region of interest" description="Disordered" evidence="9">
    <location>
        <begin position="1"/>
        <end position="66"/>
    </location>
</feature>
<evidence type="ECO:0000313" key="11">
    <source>
        <dbReference type="EMBL" id="SPO36835.1"/>
    </source>
</evidence>
<dbReference type="GO" id="GO:0000956">
    <property type="term" value="P:nuclear-transcribed mRNA catabolic process"/>
    <property type="evidence" value="ECO:0007669"/>
    <property type="project" value="InterPro"/>
</dbReference>